<protein>
    <submittedName>
        <fullName evidence="7">Glutathionylspermidine synthase family protein</fullName>
        <ecNumber evidence="7">6.3.1.-</ecNumber>
    </submittedName>
</protein>
<dbReference type="InterPro" id="IPR016185">
    <property type="entry name" value="PreATP-grasp_dom_sf"/>
</dbReference>
<evidence type="ECO:0000256" key="4">
    <source>
        <dbReference type="ARBA" id="ARBA00022840"/>
    </source>
</evidence>
<evidence type="ECO:0000256" key="1">
    <source>
        <dbReference type="ARBA" id="ARBA00022598"/>
    </source>
</evidence>
<evidence type="ECO:0000256" key="5">
    <source>
        <dbReference type="ARBA" id="ARBA00022842"/>
    </source>
</evidence>
<dbReference type="Pfam" id="PF03738">
    <property type="entry name" value="GSP_synth"/>
    <property type="match status" value="1"/>
</dbReference>
<reference evidence="8" key="1">
    <citation type="journal article" date="2019" name="Int. J. Syst. Evol. Microbiol.">
        <title>The Global Catalogue of Microorganisms (GCM) 10K type strain sequencing project: providing services to taxonomists for standard genome sequencing and annotation.</title>
        <authorList>
            <consortium name="The Broad Institute Genomics Platform"/>
            <consortium name="The Broad Institute Genome Sequencing Center for Infectious Disease"/>
            <person name="Wu L."/>
            <person name="Ma J."/>
        </authorList>
    </citation>
    <scope>NUCLEOTIDE SEQUENCE [LARGE SCALE GENOMIC DNA]</scope>
    <source>
        <strain evidence="8">CCUG 55250</strain>
    </source>
</reference>
<dbReference type="SUPFAM" id="SSF56059">
    <property type="entry name" value="Glutathione synthetase ATP-binding domain-like"/>
    <property type="match status" value="1"/>
</dbReference>
<dbReference type="InterPro" id="IPR005494">
    <property type="entry name" value="GSPS_pre-ATP-grasp-like_dom"/>
</dbReference>
<accession>A0ABW0II18</accession>
<feature type="domain" description="Glutathionylspermidine synthase pre-ATP-grasp-like" evidence="6">
    <location>
        <begin position="12"/>
        <end position="389"/>
    </location>
</feature>
<name>A0ABW0II18_9BACT</name>
<dbReference type="Proteomes" id="UP001596106">
    <property type="component" value="Unassembled WGS sequence"/>
</dbReference>
<dbReference type="EMBL" id="JBHSMA010000017">
    <property type="protein sequence ID" value="MFC5412914.1"/>
    <property type="molecule type" value="Genomic_DNA"/>
</dbReference>
<dbReference type="EC" id="6.3.1.-" evidence="7"/>
<keyword evidence="1 7" id="KW-0436">Ligase</keyword>
<sequence length="390" mass="44378">MIKTRPLPLAPDQQLRNIGWNWMLGTDTLSYLTNEVVVVSPAEADAYYEAANQLFEMLVEAGQHVIDHNRFSELGIPANLVELIKLSWNDERNIQLYGRFDLAGGIDGHPIKLIEFNADTATCIPETAVVQYAHLRANGLDEERQFNSVYETLVTQFREIRTQNSDREPTLLLSAMRGFPEDDSNVAVLGEAAREAGFTVDFEYIDKVEFSAGEGIFRQNPETGHFEKFDFWFKLLPWEYIGYEEPDLAQILTNAVRQRQVVVLNPAYSLLFQSKYILKILWELYPYHPLLLQTENRPLTDRPFVEKVLFGREGANVRILDEQGRVQAEADGEYDEHPKIYQEYVDFPTDAAGNHYQAGVFFAGEGCGLGFRRGGVILDNSAQFVGHVVE</sequence>
<keyword evidence="5" id="KW-0460">Magnesium</keyword>
<keyword evidence="2" id="KW-0479">Metal-binding</keyword>
<gene>
    <name evidence="7" type="ORF">ACFPMF_26555</name>
</gene>
<evidence type="ECO:0000256" key="2">
    <source>
        <dbReference type="ARBA" id="ARBA00022723"/>
    </source>
</evidence>
<evidence type="ECO:0000256" key="3">
    <source>
        <dbReference type="ARBA" id="ARBA00022741"/>
    </source>
</evidence>
<evidence type="ECO:0000259" key="6">
    <source>
        <dbReference type="Pfam" id="PF03738"/>
    </source>
</evidence>
<comment type="caution">
    <text evidence="7">The sequence shown here is derived from an EMBL/GenBank/DDBJ whole genome shotgun (WGS) entry which is preliminary data.</text>
</comment>
<dbReference type="Gene3D" id="3.30.1490.330">
    <property type="match status" value="1"/>
</dbReference>
<dbReference type="RefSeq" id="WP_379850912.1">
    <property type="nucleotide sequence ID" value="NZ_JBHSMA010000017.1"/>
</dbReference>
<evidence type="ECO:0000313" key="8">
    <source>
        <dbReference type="Proteomes" id="UP001596106"/>
    </source>
</evidence>
<proteinExistence type="predicted"/>
<dbReference type="SUPFAM" id="SSF52440">
    <property type="entry name" value="PreATP-grasp domain"/>
    <property type="match status" value="1"/>
</dbReference>
<evidence type="ECO:0000313" key="7">
    <source>
        <dbReference type="EMBL" id="MFC5412914.1"/>
    </source>
</evidence>
<keyword evidence="3" id="KW-0547">Nucleotide-binding</keyword>
<keyword evidence="4" id="KW-0067">ATP-binding</keyword>
<organism evidence="7 8">
    <name type="scientific">Larkinella bovis</name>
    <dbReference type="NCBI Taxonomy" id="683041"/>
    <lineage>
        <taxon>Bacteria</taxon>
        <taxon>Pseudomonadati</taxon>
        <taxon>Bacteroidota</taxon>
        <taxon>Cytophagia</taxon>
        <taxon>Cytophagales</taxon>
        <taxon>Spirosomataceae</taxon>
        <taxon>Larkinella</taxon>
    </lineage>
</organism>
<dbReference type="GO" id="GO:0016874">
    <property type="term" value="F:ligase activity"/>
    <property type="evidence" value="ECO:0007669"/>
    <property type="project" value="UniProtKB-KW"/>
</dbReference>
<keyword evidence="8" id="KW-1185">Reference proteome</keyword>